<accession>A0A1L3GPE2</accession>
<keyword evidence="13" id="KW-1185">Reference proteome</keyword>
<sequence length="127" mass="13996">MIQVVEEPIHPGVIYDLLSKDRAGSVLLHYAVVKETPHNQAATTGVKYQRKGDMEEEMQAIAEHLQDKWELDDVLLIRRLGCLKAGEIISLIAASSPNSADVFAACQHGISHLKKMKTFCKVEIGAS</sequence>
<evidence type="ECO:0000256" key="10">
    <source>
        <dbReference type="ARBA" id="ARBA00032474"/>
    </source>
</evidence>
<dbReference type="GO" id="GO:0030366">
    <property type="term" value="F:molybdopterin synthase activity"/>
    <property type="evidence" value="ECO:0007669"/>
    <property type="project" value="UniProtKB-EC"/>
</dbReference>
<evidence type="ECO:0000313" key="12">
    <source>
        <dbReference type="EMBL" id="APG27811.1"/>
    </source>
</evidence>
<comment type="catalytic activity">
    <reaction evidence="11">
        <text>2 [molybdopterin-synthase sulfur-carrier protein]-C-terminal-Gly-aminoethanethioate + cyclic pyranopterin phosphate + H2O = molybdopterin + 2 [molybdopterin-synthase sulfur-carrier protein]-C-terminal Gly-Gly + 2 H(+)</text>
        <dbReference type="Rhea" id="RHEA:26333"/>
        <dbReference type="Rhea" id="RHEA-COMP:12202"/>
        <dbReference type="Rhea" id="RHEA-COMP:19907"/>
        <dbReference type="ChEBI" id="CHEBI:15377"/>
        <dbReference type="ChEBI" id="CHEBI:15378"/>
        <dbReference type="ChEBI" id="CHEBI:58698"/>
        <dbReference type="ChEBI" id="CHEBI:59648"/>
        <dbReference type="ChEBI" id="CHEBI:90778"/>
        <dbReference type="ChEBI" id="CHEBI:232372"/>
        <dbReference type="EC" id="2.8.1.12"/>
    </reaction>
</comment>
<evidence type="ECO:0000256" key="9">
    <source>
        <dbReference type="ARBA" id="ARBA00030781"/>
    </source>
</evidence>
<evidence type="ECO:0000256" key="4">
    <source>
        <dbReference type="ARBA" id="ARBA00013858"/>
    </source>
</evidence>
<dbReference type="AlphaFoldDB" id="A0A1L3GPE2"/>
<evidence type="ECO:0000256" key="7">
    <source>
        <dbReference type="ARBA" id="ARBA00029745"/>
    </source>
</evidence>
<dbReference type="UniPathway" id="UPA00344"/>
<evidence type="ECO:0000313" key="13">
    <source>
        <dbReference type="Proteomes" id="UP000182517"/>
    </source>
</evidence>
<dbReference type="InterPro" id="IPR036563">
    <property type="entry name" value="MoaE_sf"/>
</dbReference>
<dbReference type="PANTHER" id="PTHR23404">
    <property type="entry name" value="MOLYBDOPTERIN SYNTHASE RELATED"/>
    <property type="match status" value="1"/>
</dbReference>
<dbReference type="KEGG" id="pef:A7E78_08145"/>
<evidence type="ECO:0000256" key="6">
    <source>
        <dbReference type="ARBA" id="ARBA00026066"/>
    </source>
</evidence>
<dbReference type="STRING" id="1842532.A7E78_08145"/>
<dbReference type="Proteomes" id="UP000182517">
    <property type="component" value="Chromosome"/>
</dbReference>
<dbReference type="EMBL" id="CP015519">
    <property type="protein sequence ID" value="APG27811.1"/>
    <property type="molecule type" value="Genomic_DNA"/>
</dbReference>
<evidence type="ECO:0000256" key="8">
    <source>
        <dbReference type="ARBA" id="ARBA00030407"/>
    </source>
</evidence>
<name>A0A1L3GPE2_9BACT</name>
<proteinExistence type="inferred from homology"/>
<dbReference type="InterPro" id="IPR003448">
    <property type="entry name" value="Mopterin_biosynth_MoaE"/>
</dbReference>
<dbReference type="OrthoDB" id="9803224at2"/>
<keyword evidence="5" id="KW-0501">Molybdenum cofactor biosynthesis</keyword>
<gene>
    <name evidence="12" type="ORF">A7E78_08145</name>
</gene>
<evidence type="ECO:0000256" key="2">
    <source>
        <dbReference type="ARBA" id="ARBA00005426"/>
    </source>
</evidence>
<evidence type="ECO:0000256" key="3">
    <source>
        <dbReference type="ARBA" id="ARBA00011950"/>
    </source>
</evidence>
<evidence type="ECO:0000256" key="11">
    <source>
        <dbReference type="ARBA" id="ARBA00049878"/>
    </source>
</evidence>
<evidence type="ECO:0000256" key="1">
    <source>
        <dbReference type="ARBA" id="ARBA00005046"/>
    </source>
</evidence>
<organism evidence="12 13">
    <name type="scientific">Syntrophotalea acetylenivorans</name>
    <dbReference type="NCBI Taxonomy" id="1842532"/>
    <lineage>
        <taxon>Bacteria</taxon>
        <taxon>Pseudomonadati</taxon>
        <taxon>Thermodesulfobacteriota</taxon>
        <taxon>Desulfuromonadia</taxon>
        <taxon>Desulfuromonadales</taxon>
        <taxon>Syntrophotaleaceae</taxon>
        <taxon>Syntrophotalea</taxon>
    </lineage>
</organism>
<dbReference type="RefSeq" id="WP_072283776.1">
    <property type="nucleotide sequence ID" value="NZ_CP015519.1"/>
</dbReference>
<protein>
    <recommendedName>
        <fullName evidence="4">Molybdopterin synthase catalytic subunit</fullName>
        <ecNumber evidence="3">2.8.1.12</ecNumber>
    </recommendedName>
    <alternativeName>
        <fullName evidence="9">MPT synthase subunit 2</fullName>
    </alternativeName>
    <alternativeName>
        <fullName evidence="7">Molybdenum cofactor biosynthesis protein E</fullName>
    </alternativeName>
    <alternativeName>
        <fullName evidence="8">Molybdopterin-converting factor large subunit</fullName>
    </alternativeName>
    <alternativeName>
        <fullName evidence="10">Molybdopterin-converting factor subunit 2</fullName>
    </alternativeName>
</protein>
<dbReference type="EC" id="2.8.1.12" evidence="3"/>
<reference evidence="12 13" key="1">
    <citation type="journal article" date="2017" name="Genome Announc.">
        <title>Complete Genome Sequences of Two Acetylene-Fermenting Pelobacter acetylenicus Strains.</title>
        <authorList>
            <person name="Sutton J.M."/>
            <person name="Baesman S.M."/>
            <person name="Fierst J.L."/>
            <person name="Poret-Peterson A.T."/>
            <person name="Oremland R.S."/>
            <person name="Dunlap D.S."/>
            <person name="Akob D.M."/>
        </authorList>
    </citation>
    <scope>NUCLEOTIDE SEQUENCE [LARGE SCALE GENOMIC DNA]</scope>
    <source>
        <strain evidence="12 13">SFB93</strain>
    </source>
</reference>
<comment type="pathway">
    <text evidence="1">Cofactor biosynthesis; molybdopterin biosynthesis.</text>
</comment>
<dbReference type="Pfam" id="PF02391">
    <property type="entry name" value="MoaE"/>
    <property type="match status" value="1"/>
</dbReference>
<dbReference type="Gene3D" id="3.90.1170.40">
    <property type="entry name" value="Molybdopterin biosynthesis MoaE subunit"/>
    <property type="match status" value="1"/>
</dbReference>
<comment type="similarity">
    <text evidence="2">Belongs to the MoaE family.</text>
</comment>
<comment type="subunit">
    <text evidence="6">Heterotetramer of 2 MoaD subunits and 2 MoaE subunits. Also stable as homodimer. The enzyme changes between these two forms during catalysis.</text>
</comment>
<dbReference type="SUPFAM" id="SSF54690">
    <property type="entry name" value="Molybdopterin synthase subunit MoaE"/>
    <property type="match status" value="1"/>
</dbReference>
<dbReference type="GO" id="GO:0006777">
    <property type="term" value="P:Mo-molybdopterin cofactor biosynthetic process"/>
    <property type="evidence" value="ECO:0007669"/>
    <property type="project" value="UniProtKB-KW"/>
</dbReference>
<evidence type="ECO:0000256" key="5">
    <source>
        <dbReference type="ARBA" id="ARBA00023150"/>
    </source>
</evidence>